<protein>
    <submittedName>
        <fullName evidence="2">Uncharacterized protein</fullName>
    </submittedName>
</protein>
<keyword evidence="1" id="KW-0812">Transmembrane</keyword>
<evidence type="ECO:0000313" key="3">
    <source>
        <dbReference type="Proteomes" id="UP000254867"/>
    </source>
</evidence>
<dbReference type="AlphaFoldDB" id="A0A377HZ84"/>
<dbReference type="EMBL" id="UGHH01000002">
    <property type="protein sequence ID" value="STO63411.1"/>
    <property type="molecule type" value="Genomic_DNA"/>
</dbReference>
<feature type="transmembrane region" description="Helical" evidence="1">
    <location>
        <begin position="147"/>
        <end position="168"/>
    </location>
</feature>
<organism evidence="2 3">
    <name type="scientific">Haemophilus parahaemolyticus</name>
    <dbReference type="NCBI Taxonomy" id="735"/>
    <lineage>
        <taxon>Bacteria</taxon>
        <taxon>Pseudomonadati</taxon>
        <taxon>Pseudomonadota</taxon>
        <taxon>Gammaproteobacteria</taxon>
        <taxon>Pasteurellales</taxon>
        <taxon>Pasteurellaceae</taxon>
        <taxon>Haemophilus</taxon>
    </lineage>
</organism>
<evidence type="ECO:0000313" key="2">
    <source>
        <dbReference type="EMBL" id="STO63411.1"/>
    </source>
</evidence>
<reference evidence="2 3" key="1">
    <citation type="submission" date="2018-06" db="EMBL/GenBank/DDBJ databases">
        <authorList>
            <consortium name="Pathogen Informatics"/>
            <person name="Doyle S."/>
        </authorList>
    </citation>
    <scope>NUCLEOTIDE SEQUENCE [LARGE SCALE GENOMIC DNA]</scope>
    <source>
        <strain evidence="2 3">NCTC10794</strain>
    </source>
</reference>
<name>A0A377HZ84_HAEPH</name>
<feature type="transmembrane region" description="Helical" evidence="1">
    <location>
        <begin position="180"/>
        <end position="200"/>
    </location>
</feature>
<proteinExistence type="predicted"/>
<feature type="transmembrane region" description="Helical" evidence="1">
    <location>
        <begin position="245"/>
        <end position="263"/>
    </location>
</feature>
<evidence type="ECO:0000256" key="1">
    <source>
        <dbReference type="SAM" id="Phobius"/>
    </source>
</evidence>
<accession>A0A377HZ84</accession>
<keyword evidence="1" id="KW-0472">Membrane</keyword>
<feature type="transmembrane region" description="Helical" evidence="1">
    <location>
        <begin position="212"/>
        <end position="233"/>
    </location>
</feature>
<gene>
    <name evidence="2" type="ORF">NCTC10794_00423</name>
</gene>
<keyword evidence="1" id="KW-1133">Transmembrane helix</keyword>
<dbReference type="Proteomes" id="UP000254867">
    <property type="component" value="Unassembled WGS sequence"/>
</dbReference>
<sequence>MIKLCNKKGHTHDPTEELKRYKIGVEDSVGYKITGVISKRDQFVIYEIDEQSLHNRIRIIVDSYDKDLEKKIIKKYNHVKSEYIKSKSALLHTDNYEENKNLIGQTLSAYLDDYENIDPNDRGEEFKKIAKDIFAKNKSTLLNSISMMIPFLIFIIVPFIINWCTSLFVDSEIKISLIEYFCLISFGTSLGAIMSLFISLKTRNLHEFDKCNLYFLLGFQKLLLGFTSSTIFLPILNSEIIKIKFFENSIMGILMVCILAGFSERLIPTLLSNSESSISRSI</sequence>